<gene>
    <name evidence="1" type="ORF">Tci_375389</name>
</gene>
<protein>
    <submittedName>
        <fullName evidence="1">Uncharacterized protein</fullName>
    </submittedName>
</protein>
<comment type="caution">
    <text evidence="1">The sequence shown here is derived from an EMBL/GenBank/DDBJ whole genome shotgun (WGS) entry which is preliminary data.</text>
</comment>
<dbReference type="EMBL" id="BKCJ010147010">
    <property type="protein sequence ID" value="GEY03415.1"/>
    <property type="molecule type" value="Genomic_DNA"/>
</dbReference>
<dbReference type="AlphaFoldDB" id="A0A699HDQ8"/>
<proteinExistence type="predicted"/>
<organism evidence="1">
    <name type="scientific">Tanacetum cinerariifolium</name>
    <name type="common">Dalmatian daisy</name>
    <name type="synonym">Chrysanthemum cinerariifolium</name>
    <dbReference type="NCBI Taxonomy" id="118510"/>
    <lineage>
        <taxon>Eukaryota</taxon>
        <taxon>Viridiplantae</taxon>
        <taxon>Streptophyta</taxon>
        <taxon>Embryophyta</taxon>
        <taxon>Tracheophyta</taxon>
        <taxon>Spermatophyta</taxon>
        <taxon>Magnoliopsida</taxon>
        <taxon>eudicotyledons</taxon>
        <taxon>Gunneridae</taxon>
        <taxon>Pentapetalae</taxon>
        <taxon>asterids</taxon>
        <taxon>campanulids</taxon>
        <taxon>Asterales</taxon>
        <taxon>Asteraceae</taxon>
        <taxon>Asteroideae</taxon>
        <taxon>Anthemideae</taxon>
        <taxon>Anthemidinae</taxon>
        <taxon>Tanacetum</taxon>
    </lineage>
</organism>
<accession>A0A699HDQ8</accession>
<reference evidence="1" key="1">
    <citation type="journal article" date="2019" name="Sci. Rep.">
        <title>Draft genome of Tanacetum cinerariifolium, the natural source of mosquito coil.</title>
        <authorList>
            <person name="Yamashiro T."/>
            <person name="Shiraishi A."/>
            <person name="Satake H."/>
            <person name="Nakayama K."/>
        </authorList>
    </citation>
    <scope>NUCLEOTIDE SEQUENCE</scope>
</reference>
<evidence type="ECO:0000313" key="1">
    <source>
        <dbReference type="EMBL" id="GEY03415.1"/>
    </source>
</evidence>
<sequence length="265" mass="30797">MYYSVYIQTIREVQTRSKCFRVYPNVAEERFVKACPVCCNTCNCKTCLSSGSHFALGTEDDLNICNQTNGWLSEDENNGKDQDSEEKTSDETSGLWRDYKVGVEIKRLLQSVEHHYPNTFSKVKFTSERICLPFLELFHEVITRFIETSVDTLTEDDITSLTKALNDFDIVNFDLSWAHKRLAMVKTLKFGKDPLHQELRVSAESLQLVNERLVERQNEYDAAFKKFMETQLEYNAMAQQMKERFGDDYNVILSNRLGFGMLSEY</sequence>
<name>A0A699HDQ8_TANCI</name>